<comment type="catalytic activity">
    <reaction evidence="7">
        <text>tetracosanoate + ATP + CoA = tetracosanoyl-CoA + AMP + diphosphate</text>
        <dbReference type="Rhea" id="RHEA:33639"/>
        <dbReference type="ChEBI" id="CHEBI:30616"/>
        <dbReference type="ChEBI" id="CHEBI:31014"/>
        <dbReference type="ChEBI" id="CHEBI:33019"/>
        <dbReference type="ChEBI" id="CHEBI:57287"/>
        <dbReference type="ChEBI" id="CHEBI:65052"/>
        <dbReference type="ChEBI" id="CHEBI:456215"/>
    </reaction>
    <physiologicalReaction direction="left-to-right" evidence="7">
        <dbReference type="Rhea" id="RHEA:33640"/>
    </physiologicalReaction>
</comment>
<evidence type="ECO:0000256" key="4">
    <source>
        <dbReference type="ARBA" id="ARBA00026121"/>
    </source>
</evidence>
<evidence type="ECO:0000259" key="10">
    <source>
        <dbReference type="Pfam" id="PF13193"/>
    </source>
</evidence>
<comment type="catalytic activity">
    <reaction evidence="5">
        <text>a very long-chain fatty acid + ATP + CoA = a very long-chain fatty acyl-CoA + AMP + diphosphate</text>
        <dbReference type="Rhea" id="RHEA:54536"/>
        <dbReference type="ChEBI" id="CHEBI:30616"/>
        <dbReference type="ChEBI" id="CHEBI:33019"/>
        <dbReference type="ChEBI" id="CHEBI:57287"/>
        <dbReference type="ChEBI" id="CHEBI:58950"/>
        <dbReference type="ChEBI" id="CHEBI:138261"/>
        <dbReference type="ChEBI" id="CHEBI:456215"/>
    </reaction>
    <physiologicalReaction direction="left-to-right" evidence="5">
        <dbReference type="Rhea" id="RHEA:54537"/>
    </physiologicalReaction>
</comment>
<dbReference type="NCBIfam" id="NF006134">
    <property type="entry name" value="PRK08279.1"/>
    <property type="match status" value="1"/>
</dbReference>
<dbReference type="EC" id="6.2.1.3" evidence="4"/>
<dbReference type="OrthoDB" id="288590at2759"/>
<feature type="domain" description="AMP-binding enzyme C-terminal" evidence="10">
    <location>
        <begin position="507"/>
        <end position="583"/>
    </location>
</feature>
<dbReference type="GO" id="GO:0005886">
    <property type="term" value="C:plasma membrane"/>
    <property type="evidence" value="ECO:0007669"/>
    <property type="project" value="TreeGrafter"/>
</dbReference>
<organism evidence="11 12">
    <name type="scientific">Patiria miniata</name>
    <name type="common">Bat star</name>
    <name type="synonym">Asterina miniata</name>
    <dbReference type="NCBI Taxonomy" id="46514"/>
    <lineage>
        <taxon>Eukaryota</taxon>
        <taxon>Metazoa</taxon>
        <taxon>Echinodermata</taxon>
        <taxon>Eleutherozoa</taxon>
        <taxon>Asterozoa</taxon>
        <taxon>Asteroidea</taxon>
        <taxon>Valvatacea</taxon>
        <taxon>Valvatida</taxon>
        <taxon>Asterinidae</taxon>
        <taxon>Patiria</taxon>
    </lineage>
</organism>
<feature type="domain" description="AMP-dependent synthetase/ligase" evidence="9">
    <location>
        <begin position="61"/>
        <end position="394"/>
    </location>
</feature>
<dbReference type="PANTHER" id="PTHR43107:SF22">
    <property type="entry name" value="VERY LONG-CHAIN ACYL-COA SYNTHETASE"/>
    <property type="match status" value="1"/>
</dbReference>
<dbReference type="Pfam" id="PF00501">
    <property type="entry name" value="AMP-binding"/>
    <property type="match status" value="1"/>
</dbReference>
<dbReference type="Pfam" id="PF13193">
    <property type="entry name" value="AMP-binding_C"/>
    <property type="match status" value="1"/>
</dbReference>
<dbReference type="Gene3D" id="3.40.50.12780">
    <property type="entry name" value="N-terminal domain of ligase-like"/>
    <property type="match status" value="1"/>
</dbReference>
<proteinExistence type="inferred from homology"/>
<reference evidence="11" key="1">
    <citation type="submission" date="2022-11" db="UniProtKB">
        <authorList>
            <consortium name="EnsemblMetazoa"/>
        </authorList>
    </citation>
    <scope>IDENTIFICATION</scope>
</reference>
<feature type="transmembrane region" description="Helical" evidence="8">
    <location>
        <begin position="270"/>
        <end position="291"/>
    </location>
</feature>
<keyword evidence="12" id="KW-1185">Reference proteome</keyword>
<dbReference type="GO" id="GO:0044539">
    <property type="term" value="P:long-chain fatty acid import into cell"/>
    <property type="evidence" value="ECO:0007669"/>
    <property type="project" value="TreeGrafter"/>
</dbReference>
<dbReference type="AlphaFoldDB" id="A0A914A5A3"/>
<dbReference type="GO" id="GO:0005789">
    <property type="term" value="C:endoplasmic reticulum membrane"/>
    <property type="evidence" value="ECO:0007669"/>
    <property type="project" value="TreeGrafter"/>
</dbReference>
<dbReference type="InterPro" id="IPR000873">
    <property type="entry name" value="AMP-dep_synth/lig_dom"/>
</dbReference>
<dbReference type="InterPro" id="IPR020845">
    <property type="entry name" value="AMP-binding_CS"/>
</dbReference>
<protein>
    <recommendedName>
        <fullName evidence="4">long-chain-fatty-acid--CoA ligase</fullName>
        <ecNumber evidence="4">6.2.1.3</ecNumber>
    </recommendedName>
    <alternativeName>
        <fullName evidence="6">Long-chain-fatty-acid--CoA ligase</fullName>
    </alternativeName>
</protein>
<keyword evidence="3" id="KW-0276">Fatty acid metabolism</keyword>
<dbReference type="PANTHER" id="PTHR43107">
    <property type="entry name" value="LONG-CHAIN FATTY ACID TRANSPORT PROTEIN"/>
    <property type="match status" value="1"/>
</dbReference>
<dbReference type="Gene3D" id="3.30.300.30">
    <property type="match status" value="1"/>
</dbReference>
<keyword evidence="3" id="KW-0443">Lipid metabolism</keyword>
<evidence type="ECO:0000256" key="5">
    <source>
        <dbReference type="ARBA" id="ARBA00036527"/>
    </source>
</evidence>
<sequence>MMYAIIPVAVFLLLVGALLILQALYPRLYSDVVFILDKARMARHLKACSRQEIPTTIVDDFEGRARDTPDKTFLVYRDVSFTYGEVNRRANRLARAAHHCGVKQGDTVALLIHNEPAFIWTLLAFAKLGVTCALLNYNLKSSSLLHCFQASQAKLLIFGPGDDLLKAVIDIKEDLQGGKVRIWSLEEPTERLQGVQSVEEILANNAGLPQYNIETDFSREIRRGQHFRDPFVYIYTSGTTGLPKASRMSHYKMMAGGHLLNCVHMTSDDVLYVTLPLYHISALLFGLGTVIRNGATMVLRSKFSATNFWTDCCKHDVTIIMYIGELFRYLLARPKTPEEKLNKVRVAVGNGLGGDIWGEVMQRFNIARILETYGATEANFGIMNVDNKIGSVGCWPPMLRIFCPIELIKYDYESAQPIRDVNGRCIKVPPGDIGLLLCPVNKTFPLEGYVGKEDLMQRKLVHNVLREGDVYFNTGDLFVQDEHYNLYFKDRLGDTFRWKGENVATTEVAQVLQQQEGVFEANVYGVSVPGHCGKAGMAALLLNTNTTFDPEATFNFVRSRLPDYACPRFLRLPCTLEHTSTFKQTKFKLVQESFDPKLVKDPLFFFDTTRKQYTILDGPAYLKITSGEVRI</sequence>
<dbReference type="InterPro" id="IPR025110">
    <property type="entry name" value="AMP-bd_C"/>
</dbReference>
<comment type="similarity">
    <text evidence="1">Belongs to the ATP-dependent AMP-binding enzyme family.</text>
</comment>
<dbReference type="GeneID" id="119729985"/>
<evidence type="ECO:0000313" key="11">
    <source>
        <dbReference type="EnsemblMetazoa" id="XP_038058704.1"/>
    </source>
</evidence>
<keyword evidence="2" id="KW-0436">Ligase</keyword>
<dbReference type="Proteomes" id="UP000887568">
    <property type="component" value="Unplaced"/>
</dbReference>
<dbReference type="InterPro" id="IPR042099">
    <property type="entry name" value="ANL_N_sf"/>
</dbReference>
<dbReference type="InterPro" id="IPR045851">
    <property type="entry name" value="AMP-bd_C_sf"/>
</dbReference>
<evidence type="ECO:0000256" key="3">
    <source>
        <dbReference type="ARBA" id="ARBA00022832"/>
    </source>
</evidence>
<accession>A0A914A5A3</accession>
<dbReference type="OMA" id="HTSGFLM"/>
<dbReference type="FunFam" id="3.30.300.30:FF:000002">
    <property type="entry name" value="Long-chain fatty acid transport protein 1"/>
    <property type="match status" value="1"/>
</dbReference>
<dbReference type="EnsemblMetazoa" id="XM_038202776.1">
    <property type="protein sequence ID" value="XP_038058704.1"/>
    <property type="gene ID" value="LOC119729985"/>
</dbReference>
<keyword evidence="8" id="KW-1133">Transmembrane helix</keyword>
<dbReference type="GO" id="GO:0004467">
    <property type="term" value="F:long-chain fatty acid-CoA ligase activity"/>
    <property type="evidence" value="ECO:0007669"/>
    <property type="project" value="UniProtKB-EC"/>
</dbReference>
<evidence type="ECO:0000256" key="8">
    <source>
        <dbReference type="SAM" id="Phobius"/>
    </source>
</evidence>
<evidence type="ECO:0000256" key="6">
    <source>
        <dbReference type="ARBA" id="ARBA00041297"/>
    </source>
</evidence>
<evidence type="ECO:0000256" key="7">
    <source>
        <dbReference type="ARBA" id="ARBA00048666"/>
    </source>
</evidence>
<name>A0A914A5A3_PATMI</name>
<keyword evidence="8" id="KW-0472">Membrane</keyword>
<evidence type="ECO:0000256" key="2">
    <source>
        <dbReference type="ARBA" id="ARBA00022598"/>
    </source>
</evidence>
<dbReference type="GO" id="GO:0005324">
    <property type="term" value="F:long-chain fatty acid transmembrane transporter activity"/>
    <property type="evidence" value="ECO:0007669"/>
    <property type="project" value="TreeGrafter"/>
</dbReference>
<evidence type="ECO:0000313" key="12">
    <source>
        <dbReference type="Proteomes" id="UP000887568"/>
    </source>
</evidence>
<evidence type="ECO:0000259" key="9">
    <source>
        <dbReference type="Pfam" id="PF00501"/>
    </source>
</evidence>
<dbReference type="SUPFAM" id="SSF56801">
    <property type="entry name" value="Acetyl-CoA synthetase-like"/>
    <property type="match status" value="1"/>
</dbReference>
<keyword evidence="8" id="KW-0812">Transmembrane</keyword>
<dbReference type="PROSITE" id="PS00455">
    <property type="entry name" value="AMP_BINDING"/>
    <property type="match status" value="1"/>
</dbReference>
<dbReference type="RefSeq" id="XP_038058704.1">
    <property type="nucleotide sequence ID" value="XM_038202776.1"/>
</dbReference>
<evidence type="ECO:0000256" key="1">
    <source>
        <dbReference type="ARBA" id="ARBA00006432"/>
    </source>
</evidence>